<sequence length="77" mass="8726">MSTEPPSTSAESGRLGIRKKIKKEIRRIYKYFSYKPQNKQEVAGSIRESNERGVLEKGTLNMMEGALKVSTAHVRDI</sequence>
<feature type="domain" description="Magnesium and cobalt efflux protein CorC N-terminal" evidence="1">
    <location>
        <begin position="35"/>
        <end position="69"/>
    </location>
</feature>
<gene>
    <name evidence="2" type="ORF">METZ01_LOCUS452664</name>
</gene>
<proteinExistence type="predicted"/>
<dbReference type="EMBL" id="UINC01187209">
    <property type="protein sequence ID" value="SVD99810.1"/>
    <property type="molecule type" value="Genomic_DNA"/>
</dbReference>
<feature type="non-terminal residue" evidence="2">
    <location>
        <position position="77"/>
    </location>
</feature>
<dbReference type="InterPro" id="IPR054115">
    <property type="entry name" value="CorC_N"/>
</dbReference>
<protein>
    <recommendedName>
        <fullName evidence="1">Magnesium and cobalt efflux protein CorC N-terminal domain-containing protein</fullName>
    </recommendedName>
</protein>
<accession>A0A382ZWY4</accession>
<dbReference type="Pfam" id="PF21917">
    <property type="entry name" value="NMB0537_N"/>
    <property type="match status" value="1"/>
</dbReference>
<dbReference type="AlphaFoldDB" id="A0A382ZWY4"/>
<reference evidence="2" key="1">
    <citation type="submission" date="2018-05" db="EMBL/GenBank/DDBJ databases">
        <authorList>
            <person name="Lanie J.A."/>
            <person name="Ng W.-L."/>
            <person name="Kazmierczak K.M."/>
            <person name="Andrzejewski T.M."/>
            <person name="Davidsen T.M."/>
            <person name="Wayne K.J."/>
            <person name="Tettelin H."/>
            <person name="Glass J.I."/>
            <person name="Rusch D."/>
            <person name="Podicherti R."/>
            <person name="Tsui H.-C.T."/>
            <person name="Winkler M.E."/>
        </authorList>
    </citation>
    <scope>NUCLEOTIDE SEQUENCE</scope>
</reference>
<organism evidence="2">
    <name type="scientific">marine metagenome</name>
    <dbReference type="NCBI Taxonomy" id="408172"/>
    <lineage>
        <taxon>unclassified sequences</taxon>
        <taxon>metagenomes</taxon>
        <taxon>ecological metagenomes</taxon>
    </lineage>
</organism>
<evidence type="ECO:0000259" key="1">
    <source>
        <dbReference type="Pfam" id="PF21917"/>
    </source>
</evidence>
<name>A0A382ZWY4_9ZZZZ</name>
<evidence type="ECO:0000313" key="2">
    <source>
        <dbReference type="EMBL" id="SVD99810.1"/>
    </source>
</evidence>